<dbReference type="EMBL" id="PDWZ02000010">
    <property type="protein sequence ID" value="KAB2102263.1"/>
    <property type="molecule type" value="Genomic_DNA"/>
</dbReference>
<evidence type="ECO:0000313" key="2">
    <source>
        <dbReference type="Proteomes" id="UP000293547"/>
    </source>
</evidence>
<comment type="caution">
    <text evidence="1">The sequence shown here is derived from an EMBL/GenBank/DDBJ whole genome shotgun (WGS) entry which is preliminary data.</text>
</comment>
<keyword evidence="2" id="KW-1185">Reference proteome</keyword>
<reference evidence="1 2" key="1">
    <citation type="journal article" date="2019" name="bioRxiv">
        <title>Genomics, evolutionary history and diagnostics of the Alternaria alternata species group including apple and Asian pear pathotypes.</title>
        <authorList>
            <person name="Armitage A.D."/>
            <person name="Cockerton H.M."/>
            <person name="Sreenivasaprasad S."/>
            <person name="Woodhall J.W."/>
            <person name="Lane C.R."/>
            <person name="Harrison R.J."/>
            <person name="Clarkson J.P."/>
        </authorList>
    </citation>
    <scope>NUCLEOTIDE SEQUENCE [LARGE SCALE GENOMIC DNA]</scope>
    <source>
        <strain evidence="1 2">FERA 650</strain>
    </source>
</reference>
<sequence>MAELGVVSGVAGLLSLGITVCKGILIYYDQYKGQRDDIDTMCASVERVGKTLLAISSLITGRRYTKSVVDIVNSSIVACQQGLDDLSKKLGKIRTLPPDKSLDTTLVNMKRKLMYPLRQSTLVKLREICDDLKENLGLALAALNIDASIIAHQQLDALTDASAVAMKSIGNIETRVSEISVGVGTLLSEQEDAMLTKMYAWLTPLTTVFWNKHRESLSTNVRQDNSARELLKNPEFKVWLNQVGKTLWCTGMPGIGKTINIAYIIDFLLQLRRNSNIGVAFVYFSYKDGESQTPVNIMASILQQLITQKPDYIQDLKDMYTRHIRDNTRPLVGDISSLLQNVVYAFGKIFIVIDALDECSDTNDVRMILLTELRKLQGRASLLVMSRPIPGLEKGLEGAIRIRVEASTTDIRNYLQQRLDAAQGMQKHLQAEPKLRDHIISCITDKIKGMFLMARLYLDTLVHKTTRRKIKSTLETLPEGLDSVYEELMIRIKLQNPKDHAELAIKVLGWIFYVVKPLTVTQVQHALAVEAGDDYLDEDGIPDRDLLVSVCAGMVMINENSDTISLVHYTTQEYFQRRGKFRLDHMNRDIAMTCLTYLKFNAFDLHEDDVASLDAIETLVHEFPLLAYAAQHWGDHLRSNTDDEIVTLALELLEKDGRVHLLASVKDYADNLTRGTYFRLRRRVLGLSLAACFGLTAVATRMLCLGASMDSADSNGETALHRAVASGHGETSAVLLDHGASIDAQNTDGWTSLHLASAHSNDALVGLLLQRNADVNKVDGYNATPLYRAAESGTERVVRQLLARRADVLTKNSYLQTALHRAADNGHIAVVEMLVKHGADLRAKDHYGYTAFYRAADQGHDEVARFLRDAMRKV</sequence>
<accession>A0ACB6FD62</accession>
<proteinExistence type="predicted"/>
<organism evidence="1 2">
    <name type="scientific">Alternaria gaisen</name>
    <dbReference type="NCBI Taxonomy" id="167740"/>
    <lineage>
        <taxon>Eukaryota</taxon>
        <taxon>Fungi</taxon>
        <taxon>Dikarya</taxon>
        <taxon>Ascomycota</taxon>
        <taxon>Pezizomycotina</taxon>
        <taxon>Dothideomycetes</taxon>
        <taxon>Pleosporomycetidae</taxon>
        <taxon>Pleosporales</taxon>
        <taxon>Pleosporineae</taxon>
        <taxon>Pleosporaceae</taxon>
        <taxon>Alternaria</taxon>
        <taxon>Alternaria sect. Alternaria</taxon>
    </lineage>
</organism>
<protein>
    <submittedName>
        <fullName evidence="1">Uncharacterized protein</fullName>
    </submittedName>
</protein>
<dbReference type="Proteomes" id="UP000293547">
    <property type="component" value="Unassembled WGS sequence"/>
</dbReference>
<gene>
    <name evidence="1" type="ORF">AG0111_0g9595</name>
</gene>
<name>A0ACB6FD62_9PLEO</name>
<evidence type="ECO:0000313" key="1">
    <source>
        <dbReference type="EMBL" id="KAB2102263.1"/>
    </source>
</evidence>